<keyword evidence="4" id="KW-1185">Reference proteome</keyword>
<evidence type="ECO:0000259" key="2">
    <source>
        <dbReference type="PROSITE" id="PS51776"/>
    </source>
</evidence>
<dbReference type="AlphaFoldDB" id="A0A9Q0RPZ5"/>
<dbReference type="Proteomes" id="UP001142055">
    <property type="component" value="Chromosome 2"/>
</dbReference>
<feature type="domain" description="RH1" evidence="2">
    <location>
        <begin position="4"/>
        <end position="95"/>
    </location>
</feature>
<evidence type="ECO:0000256" key="1">
    <source>
        <dbReference type="SAM" id="Coils"/>
    </source>
</evidence>
<dbReference type="EMBL" id="JAPWDV010000002">
    <property type="protein sequence ID" value="KAJ6221381.1"/>
    <property type="molecule type" value="Genomic_DNA"/>
</dbReference>
<evidence type="ECO:0000313" key="3">
    <source>
        <dbReference type="EMBL" id="KAJ6221381.1"/>
    </source>
</evidence>
<dbReference type="Gene3D" id="1.20.58.1770">
    <property type="match status" value="1"/>
</dbReference>
<reference evidence="3" key="1">
    <citation type="submission" date="2022-12" db="EMBL/GenBank/DDBJ databases">
        <title>Genome assemblies of Blomia tropicalis.</title>
        <authorList>
            <person name="Cui Y."/>
        </authorList>
    </citation>
    <scope>NUCLEOTIDE SEQUENCE</scope>
    <source>
        <tissue evidence="3">Adult mites</tissue>
    </source>
</reference>
<sequence>MDTITNCSTSSTKNVITLQTVYELASDIGEHFKKLIDRYGEDSNQDLIPTVVKVLEYLEDVVIQREDDQSLIEKLEQQIDQLQQGQRERNQRELKYLSEIEDIDESWRKENIQLSKYVNYLKNENMKLSTSLKEKTFHSLNESIFYPPILLEISAVENAYAQTFQHTYLNDNSEINQRDDHYQPTTFYTVDKLKQKIEALNKDLEIKADDIDQLRKRNKKLLEENLSFQNIITQIGENISYDTCSHNNCIRKESEFEELKQKIKLHEKELEIYRLKLAKMKQPSFESSHSDRNNNSQIELAEEAIIRMEDLPVQGPLPKEPDEKRFFKVSNRKSQIWSFFPRLTRALIK</sequence>
<organism evidence="3 4">
    <name type="scientific">Blomia tropicalis</name>
    <name type="common">Mite</name>
    <dbReference type="NCBI Taxonomy" id="40697"/>
    <lineage>
        <taxon>Eukaryota</taxon>
        <taxon>Metazoa</taxon>
        <taxon>Ecdysozoa</taxon>
        <taxon>Arthropoda</taxon>
        <taxon>Chelicerata</taxon>
        <taxon>Arachnida</taxon>
        <taxon>Acari</taxon>
        <taxon>Acariformes</taxon>
        <taxon>Sarcoptiformes</taxon>
        <taxon>Astigmata</taxon>
        <taxon>Glycyphagoidea</taxon>
        <taxon>Echimyopodidae</taxon>
        <taxon>Blomia</taxon>
    </lineage>
</organism>
<comment type="caution">
    <text evidence="3">The sequence shown here is derived from an EMBL/GenBank/DDBJ whole genome shotgun (WGS) entry which is preliminary data.</text>
</comment>
<feature type="coiled-coil region" evidence="1">
    <location>
        <begin position="190"/>
        <end position="276"/>
    </location>
</feature>
<dbReference type="PROSITE" id="PS51776">
    <property type="entry name" value="RH1"/>
    <property type="match status" value="1"/>
</dbReference>
<evidence type="ECO:0000313" key="4">
    <source>
        <dbReference type="Proteomes" id="UP001142055"/>
    </source>
</evidence>
<keyword evidence="1" id="KW-0175">Coiled coil</keyword>
<name>A0A9Q0RPZ5_BLOTA</name>
<dbReference type="InterPro" id="IPR034743">
    <property type="entry name" value="RH1"/>
</dbReference>
<dbReference type="OMA" id="VEAWETI"/>
<protein>
    <recommendedName>
        <fullName evidence="2">RH1 domain-containing protein</fullName>
    </recommendedName>
</protein>
<feature type="coiled-coil region" evidence="1">
    <location>
        <begin position="58"/>
        <end position="92"/>
    </location>
</feature>
<accession>A0A9Q0RPZ5</accession>
<proteinExistence type="predicted"/>
<gene>
    <name evidence="3" type="ORF">RDWZM_007193</name>
</gene>
<dbReference type="Pfam" id="PF09744">
    <property type="entry name" value="RH1"/>
    <property type="match status" value="1"/>
</dbReference>